<dbReference type="PROSITE" id="PS00351">
    <property type="entry name" value="TFIID"/>
    <property type="match status" value="1"/>
</dbReference>
<accession>A0A8D8QRR2</accession>
<evidence type="ECO:0000256" key="1">
    <source>
        <dbReference type="ARBA" id="ARBA00004123"/>
    </source>
</evidence>
<dbReference type="PANTHER" id="PTHR10126">
    <property type="entry name" value="TATA-BOX BINDING PROTEIN"/>
    <property type="match status" value="1"/>
</dbReference>
<evidence type="ECO:0000256" key="7">
    <source>
        <dbReference type="ARBA" id="ARBA00023242"/>
    </source>
</evidence>
<dbReference type="Pfam" id="PF00352">
    <property type="entry name" value="TBP"/>
    <property type="match status" value="2"/>
</dbReference>
<dbReference type="SUPFAM" id="SSF55945">
    <property type="entry name" value="TATA-box binding protein-like"/>
    <property type="match status" value="2"/>
</dbReference>
<protein>
    <submittedName>
        <fullName evidence="9">TATA-box-binding protein</fullName>
    </submittedName>
</protein>
<dbReference type="GO" id="GO:0005634">
    <property type="term" value="C:nucleus"/>
    <property type="evidence" value="ECO:0007669"/>
    <property type="project" value="UniProtKB-SubCell"/>
</dbReference>
<dbReference type="EMBL" id="HBUF01244398">
    <property type="protein sequence ID" value="CAG6678001.1"/>
    <property type="molecule type" value="Transcribed_RNA"/>
</dbReference>
<dbReference type="EMBL" id="HBUF01614479">
    <property type="protein sequence ID" value="CAG6779545.1"/>
    <property type="molecule type" value="Transcribed_RNA"/>
</dbReference>
<reference evidence="9" key="1">
    <citation type="submission" date="2021-05" db="EMBL/GenBank/DDBJ databases">
        <authorList>
            <person name="Alioto T."/>
            <person name="Alioto T."/>
            <person name="Gomez Garrido J."/>
        </authorList>
    </citation>
    <scope>NUCLEOTIDE SEQUENCE</scope>
</reference>
<dbReference type="EMBL" id="HBUF01094296">
    <property type="protein sequence ID" value="CAG6636470.1"/>
    <property type="molecule type" value="Transcribed_RNA"/>
</dbReference>
<dbReference type="GO" id="GO:0032991">
    <property type="term" value="C:protein-containing complex"/>
    <property type="evidence" value="ECO:0007669"/>
    <property type="project" value="UniProtKB-ARBA"/>
</dbReference>
<dbReference type="EMBL" id="HBUF01244401">
    <property type="protein sequence ID" value="CAG6678004.1"/>
    <property type="molecule type" value="Transcribed_RNA"/>
</dbReference>
<dbReference type="InterPro" id="IPR012295">
    <property type="entry name" value="TBP_dom_sf"/>
</dbReference>
<dbReference type="GO" id="GO:0006352">
    <property type="term" value="P:DNA-templated transcription initiation"/>
    <property type="evidence" value="ECO:0007669"/>
    <property type="project" value="InterPro"/>
</dbReference>
<dbReference type="HAMAP" id="MF_00408">
    <property type="entry name" value="TATA_bind_prot_arch"/>
    <property type="match status" value="1"/>
</dbReference>
<name>A0A8D8QRR2_9HEMI</name>
<dbReference type="EMBL" id="HBUF01340275">
    <property type="protein sequence ID" value="CAG6702039.1"/>
    <property type="molecule type" value="Transcribed_RNA"/>
</dbReference>
<keyword evidence="3" id="KW-0677">Repeat</keyword>
<dbReference type="GO" id="GO:0042797">
    <property type="term" value="P:tRNA transcription by RNA polymerase III"/>
    <property type="evidence" value="ECO:0007669"/>
    <property type="project" value="UniProtKB-ARBA"/>
</dbReference>
<evidence type="ECO:0000256" key="2">
    <source>
        <dbReference type="ARBA" id="ARBA00005560"/>
    </source>
</evidence>
<keyword evidence="6" id="KW-0804">Transcription</keyword>
<comment type="similarity">
    <text evidence="2">Belongs to the TBP family.</text>
</comment>
<feature type="compositionally biased region" description="Polar residues" evidence="8">
    <location>
        <begin position="1"/>
        <end position="20"/>
    </location>
</feature>
<dbReference type="EMBL" id="HBUF01094297">
    <property type="protein sequence ID" value="CAG6636472.1"/>
    <property type="molecule type" value="Transcribed_RNA"/>
</dbReference>
<evidence type="ECO:0000256" key="5">
    <source>
        <dbReference type="ARBA" id="ARBA00023125"/>
    </source>
</evidence>
<dbReference type="InterPro" id="IPR000814">
    <property type="entry name" value="TBP"/>
</dbReference>
<dbReference type="EMBL" id="HBUF01244400">
    <property type="protein sequence ID" value="CAG6678003.1"/>
    <property type="molecule type" value="Transcribed_RNA"/>
</dbReference>
<proteinExistence type="inferred from homology"/>
<comment type="subcellular location">
    <subcellularLocation>
        <location evidence="1">Nucleus</location>
    </subcellularLocation>
</comment>
<dbReference type="EMBL" id="HBUF01340277">
    <property type="protein sequence ID" value="CAG6702042.1"/>
    <property type="molecule type" value="Transcribed_RNA"/>
</dbReference>
<dbReference type="Gene3D" id="3.30.310.10">
    <property type="entry name" value="TATA-Binding Protein"/>
    <property type="match status" value="2"/>
</dbReference>
<evidence type="ECO:0000256" key="4">
    <source>
        <dbReference type="ARBA" id="ARBA00023015"/>
    </source>
</evidence>
<dbReference type="EMBL" id="HBUF01614478">
    <property type="protein sequence ID" value="CAG6779544.1"/>
    <property type="molecule type" value="Transcribed_RNA"/>
</dbReference>
<dbReference type="GO" id="GO:0000978">
    <property type="term" value="F:RNA polymerase II cis-regulatory region sequence-specific DNA binding"/>
    <property type="evidence" value="ECO:0007669"/>
    <property type="project" value="UniProtKB-ARBA"/>
</dbReference>
<dbReference type="EMBL" id="HBUF01340274">
    <property type="protein sequence ID" value="CAG6702038.1"/>
    <property type="molecule type" value="Transcribed_RNA"/>
</dbReference>
<dbReference type="CDD" id="cd04516">
    <property type="entry name" value="TBP_eukaryotes"/>
    <property type="match status" value="1"/>
</dbReference>
<dbReference type="EMBL" id="HBUF01244399">
    <property type="protein sequence ID" value="CAG6678002.1"/>
    <property type="molecule type" value="Transcribed_RNA"/>
</dbReference>
<dbReference type="GO" id="GO:0000992">
    <property type="term" value="F:RNA polymerase III cis-regulatory region sequence-specific DNA binding"/>
    <property type="evidence" value="ECO:0007669"/>
    <property type="project" value="UniProtKB-ARBA"/>
</dbReference>
<dbReference type="AlphaFoldDB" id="A0A8D8QRR2"/>
<dbReference type="FunFam" id="3.30.310.10:FF:000005">
    <property type="entry name" value="TATA box-binding protein-like 1"/>
    <property type="match status" value="1"/>
</dbReference>
<organism evidence="9">
    <name type="scientific">Cacopsylla melanoneura</name>
    <dbReference type="NCBI Taxonomy" id="428564"/>
    <lineage>
        <taxon>Eukaryota</taxon>
        <taxon>Metazoa</taxon>
        <taxon>Ecdysozoa</taxon>
        <taxon>Arthropoda</taxon>
        <taxon>Hexapoda</taxon>
        <taxon>Insecta</taxon>
        <taxon>Pterygota</taxon>
        <taxon>Neoptera</taxon>
        <taxon>Paraneoptera</taxon>
        <taxon>Hemiptera</taxon>
        <taxon>Sternorrhyncha</taxon>
        <taxon>Psylloidea</taxon>
        <taxon>Psyllidae</taxon>
        <taxon>Psyllinae</taxon>
        <taxon>Cacopsylla</taxon>
    </lineage>
</organism>
<keyword evidence="4" id="KW-0805">Transcription regulation</keyword>
<dbReference type="EMBL" id="HBUF01094295">
    <property type="protein sequence ID" value="CAG6636468.1"/>
    <property type="molecule type" value="Transcribed_RNA"/>
</dbReference>
<sequence length="210" mass="23499">MEVSDSKNNVGSLDPQSQITPLAPVTTPADVGPGIVIQNMVGTVSIGCQLDLNQINARVRYSEYNPGKFHGLIMKILSPRATCLTFQSGKLLIVGTKHEQDCKLASRKFAKIIQQIGYPVKYSGFKIHNIVCTCDVRFPVKLEALHHLHSQFSSYEPELFPGLIYRMVKPRVVLLIFVNGRIVITGAKYRAELHEAFDNIYPVLKSFKKQ</sequence>
<dbReference type="EMBL" id="HBUF01340276">
    <property type="protein sequence ID" value="CAG6702040.1"/>
    <property type="molecule type" value="Transcribed_RNA"/>
</dbReference>
<evidence type="ECO:0000313" key="9">
    <source>
        <dbReference type="EMBL" id="CAG6636472.1"/>
    </source>
</evidence>
<dbReference type="PRINTS" id="PR00686">
    <property type="entry name" value="TIFACTORIID"/>
</dbReference>
<evidence type="ECO:0000256" key="3">
    <source>
        <dbReference type="ARBA" id="ARBA00022737"/>
    </source>
</evidence>
<keyword evidence="5" id="KW-0238">DNA-binding</keyword>
<evidence type="ECO:0000256" key="8">
    <source>
        <dbReference type="SAM" id="MobiDB-lite"/>
    </source>
</evidence>
<dbReference type="InterPro" id="IPR033710">
    <property type="entry name" value="TBP_eukaryotic"/>
</dbReference>
<dbReference type="FunFam" id="3.30.310.10:FF:000002">
    <property type="entry name" value="TATA-box-binding protein 2"/>
    <property type="match status" value="1"/>
</dbReference>
<dbReference type="InterPro" id="IPR030491">
    <property type="entry name" value="TBP_CS"/>
</dbReference>
<feature type="region of interest" description="Disordered" evidence="8">
    <location>
        <begin position="1"/>
        <end position="24"/>
    </location>
</feature>
<evidence type="ECO:0000256" key="6">
    <source>
        <dbReference type="ARBA" id="ARBA00023163"/>
    </source>
</evidence>
<dbReference type="GO" id="GO:0001092">
    <property type="term" value="F:TFIIA-class transcription factor complex binding"/>
    <property type="evidence" value="ECO:0007669"/>
    <property type="project" value="UniProtKB-ARBA"/>
</dbReference>
<keyword evidence="7" id="KW-0539">Nucleus</keyword>